<reference evidence="3 4" key="2">
    <citation type="journal article" date="2014" name="Genome Announc.">
        <title>Genome Sequence and Methylome of Soil Bacterium Gemmatirosa kalamazoonensis KBS708T, a Member of the Rarely Cultivated Gemmatimonadetes Phylum.</title>
        <authorList>
            <person name="Debruyn J.M."/>
            <person name="Radosevich M."/>
            <person name="Wommack K.E."/>
            <person name="Polson S.W."/>
            <person name="Hauser L.J."/>
            <person name="Fawaz M.N."/>
            <person name="Korlach J."/>
            <person name="Tsai Y.C."/>
        </authorList>
    </citation>
    <scope>NUCLEOTIDE SEQUENCE [LARGE SCALE GENOMIC DNA]</scope>
    <source>
        <strain evidence="3 4">KBS708</strain>
        <plasmid evidence="3">1</plasmid>
        <plasmid evidence="4">Plasmid 1</plasmid>
    </source>
</reference>
<evidence type="ECO:0000313" key="3">
    <source>
        <dbReference type="EMBL" id="AHG92213.1"/>
    </source>
</evidence>
<dbReference type="AlphaFoldDB" id="W0RRM2"/>
<reference evidence="3" key="1">
    <citation type="submission" date="2013-12" db="EMBL/GenBank/DDBJ databases">
        <authorList>
            <person name="DeBruyn J.M."/>
            <person name="Radosevich M."/>
            <person name="Wommack K.Eric."/>
            <person name="Polson S."/>
            <person name="Hauser L.J."/>
            <person name="Fawaz M.N."/>
            <person name="Korlach J."/>
            <person name="Tsai Y.-C."/>
        </authorList>
    </citation>
    <scope>NUCLEOTIDE SEQUENCE</scope>
    <source>
        <strain evidence="3">KBS708</strain>
        <plasmid evidence="3">1</plasmid>
    </source>
</reference>
<evidence type="ECO:0000256" key="1">
    <source>
        <dbReference type="SAM" id="MobiDB-lite"/>
    </source>
</evidence>
<gene>
    <name evidence="2" type="ORF">J421_4611</name>
    <name evidence="3" type="ORF">J421_4678</name>
</gene>
<proteinExistence type="predicted"/>
<dbReference type="EMBL" id="CP007129">
    <property type="protein sequence ID" value="AHG92146.1"/>
    <property type="molecule type" value="Genomic_DNA"/>
</dbReference>
<evidence type="ECO:0000313" key="2">
    <source>
        <dbReference type="EMBL" id="AHG92146.1"/>
    </source>
</evidence>
<sequence length="197" mass="21688">MRLSDLPAHLRDRARAELAKQGRAPRQRPAAARSDLRKPETPSRVTASFAGHAARENSGVTAPLELVVPVPPIVANRAHGSSRHWSAIDRERRTYLEQLDTLAMIGHAPPAPWRVPDPPATPMRRALLTSAMVLGGAGDDDGAVSRHKWLIDWLVARCYLASDRRTCVRWGAFPTQRVTRKEPASIRLTLTPIGEAP</sequence>
<dbReference type="EMBL" id="CP007129">
    <property type="protein sequence ID" value="AHG92213.1"/>
    <property type="molecule type" value="Genomic_DNA"/>
</dbReference>
<dbReference type="HOGENOM" id="CLU_1382392_0_0_0"/>
<dbReference type="KEGG" id="gba:J421_4611"/>
<dbReference type="KEGG" id="gba:J421_4678"/>
<dbReference type="InParanoid" id="W0RRM2"/>
<keyword evidence="4" id="KW-1185">Reference proteome</keyword>
<feature type="region of interest" description="Disordered" evidence="1">
    <location>
        <begin position="1"/>
        <end position="44"/>
    </location>
</feature>
<name>W0RRM2_9BACT</name>
<accession>W0RRM2</accession>
<geneLocation type="plasmid" evidence="3 4">
    <name>1</name>
</geneLocation>
<organism evidence="3 4">
    <name type="scientific">Gemmatirosa kalamazoonensis</name>
    <dbReference type="NCBI Taxonomy" id="861299"/>
    <lineage>
        <taxon>Bacteria</taxon>
        <taxon>Pseudomonadati</taxon>
        <taxon>Gemmatimonadota</taxon>
        <taxon>Gemmatimonadia</taxon>
        <taxon>Gemmatimonadales</taxon>
        <taxon>Gemmatimonadaceae</taxon>
        <taxon>Gemmatirosa</taxon>
    </lineage>
</organism>
<feature type="compositionally biased region" description="Basic and acidic residues" evidence="1">
    <location>
        <begin position="8"/>
        <end position="20"/>
    </location>
</feature>
<evidence type="ECO:0000313" key="4">
    <source>
        <dbReference type="Proteomes" id="UP000019151"/>
    </source>
</evidence>
<protein>
    <submittedName>
        <fullName evidence="3">Uncharacterized protein</fullName>
    </submittedName>
</protein>
<dbReference type="RefSeq" id="WP_148306505.1">
    <property type="nucleotide sequence ID" value="NZ_CP007129.1"/>
</dbReference>
<dbReference type="Proteomes" id="UP000019151">
    <property type="component" value="Plasmid 1"/>
</dbReference>
<keyword evidence="3" id="KW-0614">Plasmid</keyword>